<dbReference type="InParanoid" id="A0A212EM51"/>
<dbReference type="KEGG" id="dpl:KGM_200107"/>
<proteinExistence type="predicted"/>
<comment type="caution">
    <text evidence="2">The sequence shown here is derived from an EMBL/GenBank/DDBJ whole genome shotgun (WGS) entry which is preliminary data.</text>
</comment>
<dbReference type="EMBL" id="AGBW02013914">
    <property type="protein sequence ID" value="OWR42565.1"/>
    <property type="molecule type" value="Genomic_DNA"/>
</dbReference>
<evidence type="ECO:0000313" key="3">
    <source>
        <dbReference type="Proteomes" id="UP000007151"/>
    </source>
</evidence>
<name>A0A212EM51_DANPL</name>
<feature type="region of interest" description="Disordered" evidence="1">
    <location>
        <begin position="76"/>
        <end position="134"/>
    </location>
</feature>
<evidence type="ECO:0000313" key="2">
    <source>
        <dbReference type="EMBL" id="OWR42565.1"/>
    </source>
</evidence>
<dbReference type="AlphaFoldDB" id="A0A212EM51"/>
<evidence type="ECO:0000256" key="1">
    <source>
        <dbReference type="SAM" id="MobiDB-lite"/>
    </source>
</evidence>
<keyword evidence="3" id="KW-1185">Reference proteome</keyword>
<reference evidence="2 3" key="1">
    <citation type="journal article" date="2011" name="Cell">
        <title>The monarch butterfly genome yields insights into long-distance migration.</title>
        <authorList>
            <person name="Zhan S."/>
            <person name="Merlin C."/>
            <person name="Boore J.L."/>
            <person name="Reppert S.M."/>
        </authorList>
    </citation>
    <scope>NUCLEOTIDE SEQUENCE [LARGE SCALE GENOMIC DNA]</scope>
    <source>
        <strain evidence="2">F-2</strain>
    </source>
</reference>
<organism evidence="2 3">
    <name type="scientific">Danaus plexippus plexippus</name>
    <dbReference type="NCBI Taxonomy" id="278856"/>
    <lineage>
        <taxon>Eukaryota</taxon>
        <taxon>Metazoa</taxon>
        <taxon>Ecdysozoa</taxon>
        <taxon>Arthropoda</taxon>
        <taxon>Hexapoda</taxon>
        <taxon>Insecta</taxon>
        <taxon>Pterygota</taxon>
        <taxon>Neoptera</taxon>
        <taxon>Endopterygota</taxon>
        <taxon>Lepidoptera</taxon>
        <taxon>Glossata</taxon>
        <taxon>Ditrysia</taxon>
        <taxon>Papilionoidea</taxon>
        <taxon>Nymphalidae</taxon>
        <taxon>Danainae</taxon>
        <taxon>Danaini</taxon>
        <taxon>Danaina</taxon>
        <taxon>Danaus</taxon>
        <taxon>Danaus</taxon>
    </lineage>
</organism>
<gene>
    <name evidence="2" type="ORF">KGM_200107</name>
</gene>
<feature type="compositionally biased region" description="Polar residues" evidence="1">
    <location>
        <begin position="76"/>
        <end position="89"/>
    </location>
</feature>
<dbReference type="Proteomes" id="UP000007151">
    <property type="component" value="Unassembled WGS sequence"/>
</dbReference>
<accession>A0A212EM51</accession>
<sequence length="170" mass="18390">MKYIFLTVAGFAVIVKSQLLFGLGRLGAEIGSRIGSALGDGIDAIADIGTEALSLGEGAIDGPRLFDLGSKADSNNYHETADSGSNEYNAGSGSAESSELSRRHQRHYHKHRRHHTSITKIESSSSSDEQDIDDSQEYNEGALKRNGYHSQGRGARNYANHIYNAAQHVL</sequence>
<feature type="compositionally biased region" description="Basic residues" evidence="1">
    <location>
        <begin position="103"/>
        <end position="117"/>
    </location>
</feature>
<protein>
    <submittedName>
        <fullName evidence="2">Uncharacterized protein</fullName>
    </submittedName>
</protein>